<dbReference type="EMBL" id="CADCTG010000372">
    <property type="protein sequence ID" value="CAA9290754.1"/>
    <property type="molecule type" value="Genomic_DNA"/>
</dbReference>
<organism evidence="2">
    <name type="scientific">uncultured Acetobacteraceae bacterium</name>
    <dbReference type="NCBI Taxonomy" id="169975"/>
    <lineage>
        <taxon>Bacteria</taxon>
        <taxon>Pseudomonadati</taxon>
        <taxon>Pseudomonadota</taxon>
        <taxon>Alphaproteobacteria</taxon>
        <taxon>Acetobacterales</taxon>
        <taxon>Acetobacteraceae</taxon>
        <taxon>environmental samples</taxon>
    </lineage>
</organism>
<dbReference type="SUPFAM" id="SSF53850">
    <property type="entry name" value="Periplasmic binding protein-like II"/>
    <property type="match status" value="1"/>
</dbReference>
<dbReference type="Pfam" id="PF00497">
    <property type="entry name" value="SBP_bac_3"/>
    <property type="match status" value="1"/>
</dbReference>
<accession>A0A6J4JYA8</accession>
<gene>
    <name evidence="2" type="ORF">AVDCRST_MAG08-4565</name>
</gene>
<reference evidence="2" key="1">
    <citation type="submission" date="2020-02" db="EMBL/GenBank/DDBJ databases">
        <authorList>
            <person name="Meier V. D."/>
        </authorList>
    </citation>
    <scope>NUCLEOTIDE SEQUENCE</scope>
    <source>
        <strain evidence="2">AVDCRST_MAG08</strain>
    </source>
</reference>
<sequence length="241" mass="24627">MGWSDIGAAAALALGLAFAGCDGYPRDANGTLGQVRAGQRSLRVGWSPAEPWVRAEGGAGDGGPAGVEPDLVRAWAASVGARVEWVPGGEAQLVRALQRNAVDVAIAGFSDDAPWGGKTGRTQPYLKAEAVVGAAPGAAVPRDWSGVEIRHDRRRPDLAAAIRGIGAVPVPADPGGMAPLAAAYAAELAALGLAPAGKALTTERRVIATAPAENALTLALDRFLLPRGEEIGRRLAAEARR</sequence>
<dbReference type="AlphaFoldDB" id="A0A6J4JYA8"/>
<evidence type="ECO:0000313" key="2">
    <source>
        <dbReference type="EMBL" id="CAA9290754.1"/>
    </source>
</evidence>
<evidence type="ECO:0000259" key="1">
    <source>
        <dbReference type="Pfam" id="PF00497"/>
    </source>
</evidence>
<feature type="domain" description="Solute-binding protein family 3/N-terminal" evidence="1">
    <location>
        <begin position="60"/>
        <end position="133"/>
    </location>
</feature>
<dbReference type="Gene3D" id="3.40.190.10">
    <property type="entry name" value="Periplasmic binding protein-like II"/>
    <property type="match status" value="1"/>
</dbReference>
<dbReference type="InterPro" id="IPR001638">
    <property type="entry name" value="Solute-binding_3/MltF_N"/>
</dbReference>
<name>A0A6J4JYA8_9PROT</name>
<proteinExistence type="predicted"/>
<protein>
    <recommendedName>
        <fullName evidence="1">Solute-binding protein family 3/N-terminal domain-containing protein</fullName>
    </recommendedName>
</protein>